<proteinExistence type="predicted"/>
<sequence>MLNQDHTDNRLEWSARIPFDADDALARLSESLRRAFRDAFGRPIVVVCVGSDRATGDSFGPLIGTKLRLHREAINITVYGNLNEPVHAQNLESILADIETRFRNPFILAVDACLGRFNHIGHITLEKGPLQAGAGVGKQLTAFGDYCLMGVVNVSGFLEQVVLQSTRLGLVMQMADLVAEALEASLKELQFRHMTAYT</sequence>
<name>A0A9X7W295_9BACL</name>
<dbReference type="GO" id="GO:0006508">
    <property type="term" value="P:proteolysis"/>
    <property type="evidence" value="ECO:0007669"/>
    <property type="project" value="UniProtKB-KW"/>
</dbReference>
<dbReference type="RefSeq" id="WP_206658627.1">
    <property type="nucleotide sequence ID" value="NZ_CP071182.1"/>
</dbReference>
<accession>A0A9X7W295</accession>
<dbReference type="SUPFAM" id="SSF53163">
    <property type="entry name" value="HybD-like"/>
    <property type="match status" value="1"/>
</dbReference>
<organism evidence="1 2">
    <name type="scientific">Alicyclobacillus mengziensis</name>
    <dbReference type="NCBI Taxonomy" id="2931921"/>
    <lineage>
        <taxon>Bacteria</taxon>
        <taxon>Bacillati</taxon>
        <taxon>Bacillota</taxon>
        <taxon>Bacilli</taxon>
        <taxon>Bacillales</taxon>
        <taxon>Alicyclobacillaceae</taxon>
        <taxon>Alicyclobacillus</taxon>
    </lineage>
</organism>
<dbReference type="InterPro" id="IPR009665">
    <property type="entry name" value="YyaC"/>
</dbReference>
<protein>
    <submittedName>
        <fullName evidence="1">Spore protease YyaC</fullName>
    </submittedName>
</protein>
<keyword evidence="2" id="KW-1185">Reference proteome</keyword>
<dbReference type="GO" id="GO:0008233">
    <property type="term" value="F:peptidase activity"/>
    <property type="evidence" value="ECO:0007669"/>
    <property type="project" value="UniProtKB-KW"/>
</dbReference>
<dbReference type="Pfam" id="PF06866">
    <property type="entry name" value="DUF1256"/>
    <property type="match status" value="1"/>
</dbReference>
<evidence type="ECO:0000313" key="1">
    <source>
        <dbReference type="EMBL" id="QSO49314.1"/>
    </source>
</evidence>
<dbReference type="InterPro" id="IPR023430">
    <property type="entry name" value="Pept_HybD-like_dom_sf"/>
</dbReference>
<keyword evidence="1" id="KW-0378">Hydrolase</keyword>
<keyword evidence="1" id="KW-0645">Protease</keyword>
<reference evidence="1 2" key="1">
    <citation type="submission" date="2021-02" db="EMBL/GenBank/DDBJ databases">
        <title>Alicyclobacillus curvatus sp. nov. and Alicyclobacillus mengziensis sp. nov., two acidophilic bacteria isolated from acid mine drainage.</title>
        <authorList>
            <person name="Huang Y."/>
        </authorList>
    </citation>
    <scope>NUCLEOTIDE SEQUENCE [LARGE SCALE GENOMIC DNA]</scope>
    <source>
        <strain evidence="1 2">S30H14</strain>
    </source>
</reference>
<dbReference type="EMBL" id="CP071182">
    <property type="protein sequence ID" value="QSO49314.1"/>
    <property type="molecule type" value="Genomic_DNA"/>
</dbReference>
<dbReference type="NCBIfam" id="TIGR02841">
    <property type="entry name" value="spore_YyaC"/>
    <property type="match status" value="1"/>
</dbReference>
<dbReference type="AlphaFoldDB" id="A0A9X7W295"/>
<gene>
    <name evidence="1" type="primary">yyaC</name>
    <name evidence="1" type="ORF">JZ786_10545</name>
</gene>
<evidence type="ECO:0000313" key="2">
    <source>
        <dbReference type="Proteomes" id="UP000663505"/>
    </source>
</evidence>
<dbReference type="KEGG" id="afx:JZ786_10545"/>
<dbReference type="Proteomes" id="UP000663505">
    <property type="component" value="Chromosome"/>
</dbReference>